<dbReference type="RefSeq" id="WP_116240629.1">
    <property type="nucleotide sequence ID" value="NZ_QUAB01000013.1"/>
</dbReference>
<evidence type="ECO:0000313" key="7">
    <source>
        <dbReference type="EMBL" id="REJ08017.1"/>
    </source>
</evidence>
<feature type="domain" description="Methylamine utilisation protein MauE" evidence="6">
    <location>
        <begin position="4"/>
        <end position="129"/>
    </location>
</feature>
<proteinExistence type="predicted"/>
<organism evidence="7 8">
    <name type="scientific">Microbacterium bovistercoris</name>
    <dbReference type="NCBI Taxonomy" id="2293570"/>
    <lineage>
        <taxon>Bacteria</taxon>
        <taxon>Bacillati</taxon>
        <taxon>Actinomycetota</taxon>
        <taxon>Actinomycetes</taxon>
        <taxon>Micrococcales</taxon>
        <taxon>Microbacteriaceae</taxon>
        <taxon>Microbacterium</taxon>
    </lineage>
</organism>
<feature type="transmembrane region" description="Helical" evidence="5">
    <location>
        <begin position="57"/>
        <end position="88"/>
    </location>
</feature>
<dbReference type="SUPFAM" id="SSF52833">
    <property type="entry name" value="Thioredoxin-like"/>
    <property type="match status" value="1"/>
</dbReference>
<protein>
    <recommendedName>
        <fullName evidence="6">Methylamine utilisation protein MauE domain-containing protein</fullName>
    </recommendedName>
</protein>
<sequence>MTSALLLAPALILGGVLIASGVLKLRTPGGLDEFDRLGVPKALRREWIARLHPWGELLLGILLLVLGGVLGLLAALAAVVLLGAYLVLVARALRTAPDASCACFGTTKRITAVTVVRNAWLTALALFAAATSWTLPLLGGPLAALGVAGWGWVIALAATAVTVALIMWPEGEPDAAPQTAVEPVVQGEEEADYLRSITPALPLTLADGSSRTLRELSSRRALLVLAVSPTCGSCEQVIASRARWRELLPELDIRMLFTTSPENSTLLETEHPASLHDPDRHVAPSLGYRSTPSAVLLGADGMLAGGPVTGSKEIAEFIDDVYESLHGERPPA</sequence>
<keyword evidence="3 5" id="KW-1133">Transmembrane helix</keyword>
<dbReference type="InterPro" id="IPR009908">
    <property type="entry name" value="Methylamine_util_MauE"/>
</dbReference>
<dbReference type="Proteomes" id="UP000262172">
    <property type="component" value="Unassembled WGS sequence"/>
</dbReference>
<dbReference type="Gene3D" id="3.40.30.10">
    <property type="entry name" value="Glutaredoxin"/>
    <property type="match status" value="1"/>
</dbReference>
<evidence type="ECO:0000313" key="8">
    <source>
        <dbReference type="Proteomes" id="UP000262172"/>
    </source>
</evidence>
<keyword evidence="4 5" id="KW-0472">Membrane</keyword>
<name>A0A371NYP3_9MICO</name>
<evidence type="ECO:0000259" key="6">
    <source>
        <dbReference type="Pfam" id="PF07291"/>
    </source>
</evidence>
<evidence type="ECO:0000256" key="5">
    <source>
        <dbReference type="SAM" id="Phobius"/>
    </source>
</evidence>
<evidence type="ECO:0000256" key="1">
    <source>
        <dbReference type="ARBA" id="ARBA00004141"/>
    </source>
</evidence>
<dbReference type="GO" id="GO:0016020">
    <property type="term" value="C:membrane"/>
    <property type="evidence" value="ECO:0007669"/>
    <property type="project" value="UniProtKB-SubCell"/>
</dbReference>
<feature type="transmembrane region" description="Helical" evidence="5">
    <location>
        <begin position="118"/>
        <end position="138"/>
    </location>
</feature>
<dbReference type="GO" id="GO:0030416">
    <property type="term" value="P:methylamine metabolic process"/>
    <property type="evidence" value="ECO:0007669"/>
    <property type="project" value="InterPro"/>
</dbReference>
<gene>
    <name evidence="7" type="ORF">DY023_01775</name>
</gene>
<dbReference type="Pfam" id="PF07291">
    <property type="entry name" value="MauE"/>
    <property type="match status" value="1"/>
</dbReference>
<evidence type="ECO:0000256" key="4">
    <source>
        <dbReference type="ARBA" id="ARBA00023136"/>
    </source>
</evidence>
<comment type="subcellular location">
    <subcellularLocation>
        <location evidence="1">Membrane</location>
        <topology evidence="1">Multi-pass membrane protein</topology>
    </subcellularLocation>
</comment>
<dbReference type="OrthoDB" id="5006039at2"/>
<keyword evidence="2 5" id="KW-0812">Transmembrane</keyword>
<comment type="caution">
    <text evidence="7">The sequence shown here is derived from an EMBL/GenBank/DDBJ whole genome shotgun (WGS) entry which is preliminary data.</text>
</comment>
<dbReference type="InterPro" id="IPR036249">
    <property type="entry name" value="Thioredoxin-like_sf"/>
</dbReference>
<accession>A0A371NYP3</accession>
<feature type="transmembrane region" description="Helical" evidence="5">
    <location>
        <begin position="150"/>
        <end position="168"/>
    </location>
</feature>
<evidence type="ECO:0000256" key="3">
    <source>
        <dbReference type="ARBA" id="ARBA00022989"/>
    </source>
</evidence>
<dbReference type="AlphaFoldDB" id="A0A371NYP3"/>
<keyword evidence="8" id="KW-1185">Reference proteome</keyword>
<evidence type="ECO:0000256" key="2">
    <source>
        <dbReference type="ARBA" id="ARBA00022692"/>
    </source>
</evidence>
<reference evidence="7 8" key="1">
    <citation type="submission" date="2018-08" db="EMBL/GenBank/DDBJ databases">
        <title>Isolation, diversity and antifungal activity of Actinobacteria from cow dung.</title>
        <authorList>
            <person name="Ling L."/>
        </authorList>
    </citation>
    <scope>NUCLEOTIDE SEQUENCE [LARGE SCALE GENOMIC DNA]</scope>
    <source>
        <strain evidence="7 8">NEAU-LLE</strain>
    </source>
</reference>
<dbReference type="EMBL" id="QUAB01000013">
    <property type="protein sequence ID" value="REJ08017.1"/>
    <property type="molecule type" value="Genomic_DNA"/>
</dbReference>